<comment type="pathway">
    <text evidence="3 15">Glycan metabolism; bacterial cellulose biosynthesis.</text>
</comment>
<dbReference type="GO" id="GO:0005886">
    <property type="term" value="C:plasma membrane"/>
    <property type="evidence" value="ECO:0007669"/>
    <property type="project" value="UniProtKB-SubCell"/>
</dbReference>
<evidence type="ECO:0000256" key="11">
    <source>
        <dbReference type="ARBA" id="ARBA00022916"/>
    </source>
</evidence>
<dbReference type="Gene3D" id="2.60.120.260">
    <property type="entry name" value="Galactose-binding domain-like"/>
    <property type="match status" value="2"/>
</dbReference>
<comment type="similarity">
    <text evidence="4 15">Belongs to the AcsB/BcsB family.</text>
</comment>
<evidence type="ECO:0000256" key="13">
    <source>
        <dbReference type="ARBA" id="ARBA00023136"/>
    </source>
</evidence>
<keyword evidence="7 15" id="KW-1003">Cell membrane</keyword>
<evidence type="ECO:0000256" key="6">
    <source>
        <dbReference type="ARBA" id="ARBA00021844"/>
    </source>
</evidence>
<dbReference type="Pfam" id="PF03170">
    <property type="entry name" value="BcsB"/>
    <property type="match status" value="1"/>
</dbReference>
<sequence>MTTTYAPAQVQLGPLVDAPLPPDVQSFSLADLEVKNPLRMISVDGEFSVPFNLSSDTQVTAANLRLRLTHSPAMLPDLSQLVVYINDEVISAVRLDGSGASGMTIDIPVDPALFKPRNRLNLRFLGHYTRGCENPLHPSLWAEIDSRASRLSITTTRGAPRLELARLPAPFFEGLPGGLNVPFAFGGPPSDEALQSAAAVASYFALAADYQHFRFPVSIGALPAGNGVVFATSGETVGGYSVGQINEPTLRLVENPAAPGSTLLMVMGRDREQLLTAGRTLALGSISLRGAGATTTAPTLRERKPYDAPRWLRTDRPVRFGELADQSAMQIVGSGAPVIVPIRTAPDLFLWPSNVARLKLRYRFGDGDWLNLSASRLDVSLNGTYVKSLSFRDSTRADVFVDRVPGYFTFKEAKVDLPSYMLFGQNELNLYFNIIPRTVGNCKGELPVNLRSGIDPDSTIDLSGAAHFGSLPNLAYFTGSIFPFTRMADLSETAVVLSSNPTPGELETMFSIIGQAAESTGVAATRVLITRSSDEAVLKDKDVLLIGSTALAASHAGLFAKSPFTPTEGGLVRRARLLDGLTRLFGGKGADSVLDGQDFAGLASFRSPYGGRRVVVTVLSSDPATLPATMRRLTLPTNIFKVQGDLTADASDGVKGYRVGPIFWRGTLSPLIFVLWWFSRNPLLLALGFVAAALILSGPVFLAYKALEKRRLQQ</sequence>
<evidence type="ECO:0000256" key="3">
    <source>
        <dbReference type="ARBA" id="ARBA00005186"/>
    </source>
</evidence>
<evidence type="ECO:0000256" key="9">
    <source>
        <dbReference type="ARBA" id="ARBA00022636"/>
    </source>
</evidence>
<comment type="function">
    <text evidence="1 15">Binds the cellulose synthase activator, bis-(3'-5') cyclic diguanylic acid (c-di-GMP).</text>
</comment>
<dbReference type="PANTHER" id="PTHR39083">
    <property type="entry name" value="CYCLIC DI-GMP-BINDING PROTEIN"/>
    <property type="match status" value="1"/>
</dbReference>
<keyword evidence="9 15" id="KW-0973">c-di-GMP</keyword>
<dbReference type="InterPro" id="IPR003920">
    <property type="entry name" value="Cell_synth_B"/>
</dbReference>
<evidence type="ECO:0000256" key="4">
    <source>
        <dbReference type="ARBA" id="ARBA00010714"/>
    </source>
</evidence>
<dbReference type="GO" id="GO:0030244">
    <property type="term" value="P:cellulose biosynthetic process"/>
    <property type="evidence" value="ECO:0007669"/>
    <property type="project" value="UniProtKB-KW"/>
</dbReference>
<comment type="subunit">
    <text evidence="5 15">Tightly associated with the cellulose synthase catalytic subunit.</text>
</comment>
<evidence type="ECO:0000256" key="5">
    <source>
        <dbReference type="ARBA" id="ARBA00011437"/>
    </source>
</evidence>
<feature type="transmembrane region" description="Helical" evidence="15">
    <location>
        <begin position="684"/>
        <end position="704"/>
    </location>
</feature>
<keyword evidence="13 15" id="KW-0472">Membrane</keyword>
<evidence type="ECO:0000256" key="8">
    <source>
        <dbReference type="ARBA" id="ARBA00022519"/>
    </source>
</evidence>
<dbReference type="PRINTS" id="PR01440">
    <property type="entry name" value="CELLSNTHASEB"/>
</dbReference>
<evidence type="ECO:0000256" key="12">
    <source>
        <dbReference type="ARBA" id="ARBA00022989"/>
    </source>
</evidence>
<dbReference type="GO" id="GO:0006011">
    <property type="term" value="P:UDP-alpha-D-glucose metabolic process"/>
    <property type="evidence" value="ECO:0007669"/>
    <property type="project" value="InterPro"/>
</dbReference>
<evidence type="ECO:0000256" key="14">
    <source>
        <dbReference type="ARBA" id="ARBA00033444"/>
    </source>
</evidence>
<dbReference type="PANTHER" id="PTHR39083:SF1">
    <property type="entry name" value="CYCLIC DI-GMP-BINDING PROTEIN"/>
    <property type="match status" value="1"/>
</dbReference>
<evidence type="ECO:0000256" key="15">
    <source>
        <dbReference type="RuleBase" id="RU365021"/>
    </source>
</evidence>
<keyword evidence="10 15" id="KW-0812">Transmembrane</keyword>
<accession>A0AB39KPH1</accession>
<keyword evidence="8 15" id="KW-0997">Cell inner membrane</keyword>
<keyword evidence="11 15" id="KW-0135">Cellulose biosynthesis</keyword>
<evidence type="ECO:0000313" key="16">
    <source>
        <dbReference type="EMBL" id="XDO95457.1"/>
    </source>
</evidence>
<gene>
    <name evidence="16" type="ORF">ABOZ73_11590</name>
</gene>
<evidence type="ECO:0000256" key="10">
    <source>
        <dbReference type="ARBA" id="ARBA00022692"/>
    </source>
</evidence>
<evidence type="ECO:0000256" key="1">
    <source>
        <dbReference type="ARBA" id="ARBA00002057"/>
    </source>
</evidence>
<name>A0AB39KPH1_9CAUL</name>
<protein>
    <recommendedName>
        <fullName evidence="6 15">Cyclic di-GMP-binding protein</fullName>
    </recommendedName>
    <alternativeName>
        <fullName evidence="14 15">Cellulose synthase regulatory subunit</fullName>
    </alternativeName>
</protein>
<dbReference type="InterPro" id="IPR018513">
    <property type="entry name" value="Cell_synthase_bac"/>
</dbReference>
<proteinExistence type="inferred from homology"/>
<organism evidence="16">
    <name type="scientific">Caulobacter sp. 73W</name>
    <dbReference type="NCBI Taxonomy" id="3161137"/>
    <lineage>
        <taxon>Bacteria</taxon>
        <taxon>Pseudomonadati</taxon>
        <taxon>Pseudomonadota</taxon>
        <taxon>Alphaproteobacteria</taxon>
        <taxon>Caulobacterales</taxon>
        <taxon>Caulobacteraceae</taxon>
        <taxon>Caulobacter</taxon>
    </lineage>
</organism>
<evidence type="ECO:0000256" key="7">
    <source>
        <dbReference type="ARBA" id="ARBA00022475"/>
    </source>
</evidence>
<keyword evidence="12 15" id="KW-1133">Transmembrane helix</keyword>
<dbReference type="RefSeq" id="WP_369058306.1">
    <property type="nucleotide sequence ID" value="NZ_CP158375.1"/>
</dbReference>
<evidence type="ECO:0000256" key="2">
    <source>
        <dbReference type="ARBA" id="ARBA00004377"/>
    </source>
</evidence>
<dbReference type="AlphaFoldDB" id="A0AB39KPH1"/>
<reference evidence="16" key="1">
    <citation type="submission" date="2024-06" db="EMBL/GenBank/DDBJ databases">
        <title>Caulobacter inopinatus, sp. nov.</title>
        <authorList>
            <person name="Donachie S.P."/>
        </authorList>
    </citation>
    <scope>NUCLEOTIDE SEQUENCE</scope>
    <source>
        <strain evidence="16">73W</strain>
    </source>
</reference>
<comment type="subcellular location">
    <subcellularLocation>
        <location evidence="2">Cell inner membrane</location>
        <topology evidence="2">Single-pass membrane protein</topology>
    </subcellularLocation>
</comment>
<dbReference type="EMBL" id="CP158375">
    <property type="protein sequence ID" value="XDO95457.1"/>
    <property type="molecule type" value="Genomic_DNA"/>
</dbReference>